<protein>
    <recommendedName>
        <fullName evidence="2">VWFA domain-containing protein</fullName>
    </recommendedName>
</protein>
<keyword evidence="1" id="KW-0732">Signal</keyword>
<dbReference type="AlphaFoldDB" id="A0A1I3IV48"/>
<dbReference type="STRING" id="588602.SAMN04487991_0146"/>
<dbReference type="RefSeq" id="WP_245781059.1">
    <property type="nucleotide sequence ID" value="NZ_FORH01000001.1"/>
</dbReference>
<keyword evidence="4" id="KW-1185">Reference proteome</keyword>
<proteinExistence type="predicted"/>
<gene>
    <name evidence="3" type="ORF">SAMN04487991_0146</name>
</gene>
<evidence type="ECO:0000256" key="1">
    <source>
        <dbReference type="SAM" id="SignalP"/>
    </source>
</evidence>
<feature type="chain" id="PRO_5011572422" description="VWFA domain-containing protein" evidence="1">
    <location>
        <begin position="21"/>
        <end position="250"/>
    </location>
</feature>
<dbReference type="InterPro" id="IPR002035">
    <property type="entry name" value="VWF_A"/>
</dbReference>
<organism evidence="3 4">
    <name type="scientific">Celeribacter neptunius</name>
    <dbReference type="NCBI Taxonomy" id="588602"/>
    <lineage>
        <taxon>Bacteria</taxon>
        <taxon>Pseudomonadati</taxon>
        <taxon>Pseudomonadota</taxon>
        <taxon>Alphaproteobacteria</taxon>
        <taxon>Rhodobacterales</taxon>
        <taxon>Roseobacteraceae</taxon>
        <taxon>Celeribacter</taxon>
    </lineage>
</organism>
<evidence type="ECO:0000313" key="3">
    <source>
        <dbReference type="EMBL" id="SFI51818.1"/>
    </source>
</evidence>
<sequence>MVKAAAILAATLFSAAAVQAETCRQALALGLDVSGSVDAQEWQLQVEGLARALNAPEVQQAFLAMEGAPVSLAVYEWAGDASPRTLIGWTAIRSRDDLADVQAQLRTQIRVPHGPGTAMGEAMRYGGALLAQKPECWRYTLDISADGKSNMGPRPERVRFDAALADVTINGLIVSTGSDMADPAAVARELDMLERYFHGAVIKGFGAFVERARNYSDYERAMTRKLLKELQTVTVGWLDMPDQATWNTPH</sequence>
<dbReference type="InterPro" id="IPR036465">
    <property type="entry name" value="vWFA_dom_sf"/>
</dbReference>
<accession>A0A1I3IV48</accession>
<feature type="domain" description="VWFA" evidence="2">
    <location>
        <begin position="26"/>
        <end position="230"/>
    </location>
</feature>
<feature type="signal peptide" evidence="1">
    <location>
        <begin position="1"/>
        <end position="20"/>
    </location>
</feature>
<reference evidence="4" key="1">
    <citation type="submission" date="2016-10" db="EMBL/GenBank/DDBJ databases">
        <authorList>
            <person name="Varghese N."/>
            <person name="Submissions S."/>
        </authorList>
    </citation>
    <scope>NUCLEOTIDE SEQUENCE [LARGE SCALE GENOMIC DNA]</scope>
    <source>
        <strain evidence="4">DSM 26471</strain>
    </source>
</reference>
<dbReference type="SUPFAM" id="SSF53300">
    <property type="entry name" value="vWA-like"/>
    <property type="match status" value="1"/>
</dbReference>
<dbReference type="EMBL" id="FORH01000001">
    <property type="protein sequence ID" value="SFI51818.1"/>
    <property type="molecule type" value="Genomic_DNA"/>
</dbReference>
<evidence type="ECO:0000259" key="2">
    <source>
        <dbReference type="PROSITE" id="PS50234"/>
    </source>
</evidence>
<dbReference type="Gene3D" id="3.40.50.410">
    <property type="entry name" value="von Willebrand factor, type A domain"/>
    <property type="match status" value="1"/>
</dbReference>
<evidence type="ECO:0000313" key="4">
    <source>
        <dbReference type="Proteomes" id="UP000199630"/>
    </source>
</evidence>
<dbReference type="Pfam" id="PF06707">
    <property type="entry name" value="DUF1194"/>
    <property type="match status" value="1"/>
</dbReference>
<name>A0A1I3IV48_9RHOB</name>
<dbReference type="Proteomes" id="UP000199630">
    <property type="component" value="Unassembled WGS sequence"/>
</dbReference>
<dbReference type="PROSITE" id="PS50234">
    <property type="entry name" value="VWFA"/>
    <property type="match status" value="1"/>
</dbReference>
<dbReference type="InterPro" id="IPR010607">
    <property type="entry name" value="DUF1194"/>
</dbReference>